<dbReference type="OrthoDB" id="4562195at2"/>
<dbReference type="AlphaFoldDB" id="A0A1C4YEC9"/>
<accession>A0A1C4YEC9</accession>
<dbReference type="EMBL" id="FMCU01000006">
    <property type="protein sequence ID" value="SCF19044.1"/>
    <property type="molecule type" value="Genomic_DNA"/>
</dbReference>
<dbReference type="STRING" id="121616.GA0070216_106139"/>
<dbReference type="InterPro" id="IPR007278">
    <property type="entry name" value="DUF397"/>
</dbReference>
<evidence type="ECO:0000313" key="2">
    <source>
        <dbReference type="EMBL" id="SCF19044.1"/>
    </source>
</evidence>
<dbReference type="RefSeq" id="WP_091245686.1">
    <property type="nucleotide sequence ID" value="NZ_FMCU01000006.1"/>
</dbReference>
<organism evidence="2 3">
    <name type="scientific">Micromonospora matsumotoense</name>
    <dbReference type="NCBI Taxonomy" id="121616"/>
    <lineage>
        <taxon>Bacteria</taxon>
        <taxon>Bacillati</taxon>
        <taxon>Actinomycetota</taxon>
        <taxon>Actinomycetes</taxon>
        <taxon>Micromonosporales</taxon>
        <taxon>Micromonosporaceae</taxon>
        <taxon>Micromonospora</taxon>
    </lineage>
</organism>
<evidence type="ECO:0000259" key="1">
    <source>
        <dbReference type="Pfam" id="PF04149"/>
    </source>
</evidence>
<evidence type="ECO:0000313" key="3">
    <source>
        <dbReference type="Proteomes" id="UP000198797"/>
    </source>
</evidence>
<reference evidence="3" key="1">
    <citation type="submission" date="2016-06" db="EMBL/GenBank/DDBJ databases">
        <authorList>
            <person name="Varghese N."/>
            <person name="Submissions Spin"/>
        </authorList>
    </citation>
    <scope>NUCLEOTIDE SEQUENCE [LARGE SCALE GENOMIC DNA]</scope>
    <source>
        <strain evidence="3">DSM 44100</strain>
    </source>
</reference>
<dbReference type="Proteomes" id="UP000198797">
    <property type="component" value="Unassembled WGS sequence"/>
</dbReference>
<sequence>MTPTIDEALSGVAWRKSSHSGDEGACVELASLPGRVAIRDSKDPTGPVLIFPPAAWAAFATAPPPPPPHR</sequence>
<feature type="domain" description="DUF397" evidence="1">
    <location>
        <begin position="13"/>
        <end position="61"/>
    </location>
</feature>
<dbReference type="Pfam" id="PF04149">
    <property type="entry name" value="DUF397"/>
    <property type="match status" value="1"/>
</dbReference>
<keyword evidence="3" id="KW-1185">Reference proteome</keyword>
<gene>
    <name evidence="2" type="ORF">GA0070216_106139</name>
</gene>
<name>A0A1C4YEC9_9ACTN</name>
<protein>
    <recommendedName>
        <fullName evidence="1">DUF397 domain-containing protein</fullName>
    </recommendedName>
</protein>
<proteinExistence type="predicted"/>